<dbReference type="VEuPathDB" id="MicrosporidiaDB:DI09_46p180"/>
<comment type="subcellular location">
    <subcellularLocation>
        <location evidence="1 5">Nucleus</location>
    </subcellularLocation>
</comment>
<evidence type="ECO:0000256" key="2">
    <source>
        <dbReference type="ARBA" id="ARBA00010565"/>
    </source>
</evidence>
<sequence>MTARSNELLSWSLAERAFCAENILVTVSPNFSFGILSLMCGDFGPFIPSKFIKVPLWVAISLKKSFHCKIICPEWMEMEALEQCLKDEKEFEDTFYSLPFYWQEISSSILSCAPNDLNDFEQTRELLQQIKEARSKKLDAGLKEMDSRPLSLKNIGCTELNRIKPYLIATANQLTQFSQGLQAAQHARSPST</sequence>
<dbReference type="Gene3D" id="1.20.58.1020">
    <property type="match status" value="1"/>
</dbReference>
<dbReference type="GO" id="GO:0000727">
    <property type="term" value="P:double-strand break repair via break-induced replication"/>
    <property type="evidence" value="ECO:0007669"/>
    <property type="project" value="TreeGrafter"/>
</dbReference>
<dbReference type="GO" id="GO:0000811">
    <property type="term" value="C:GINS complex"/>
    <property type="evidence" value="ECO:0007669"/>
    <property type="project" value="TreeGrafter"/>
</dbReference>
<dbReference type="PIRSF" id="PIRSF028998">
    <property type="entry name" value="GINS_Psf2_subgr"/>
    <property type="match status" value="1"/>
</dbReference>
<dbReference type="RefSeq" id="XP_013237495.1">
    <property type="nucleotide sequence ID" value="XM_013382041.1"/>
</dbReference>
<dbReference type="CDD" id="cd11712">
    <property type="entry name" value="GINS_A_psf2"/>
    <property type="match status" value="1"/>
</dbReference>
<dbReference type="EMBL" id="JMKJ01000410">
    <property type="protein sequence ID" value="KGG51068.1"/>
    <property type="molecule type" value="Genomic_DNA"/>
</dbReference>
<organism evidence="8 9">
    <name type="scientific">Mitosporidium daphniae</name>
    <dbReference type="NCBI Taxonomy" id="1485682"/>
    <lineage>
        <taxon>Eukaryota</taxon>
        <taxon>Fungi</taxon>
        <taxon>Fungi incertae sedis</taxon>
        <taxon>Microsporidia</taxon>
        <taxon>Mitosporidium</taxon>
    </lineage>
</organism>
<keyword evidence="9" id="KW-1185">Reference proteome</keyword>
<dbReference type="PANTHER" id="PTHR12772">
    <property type="entry name" value="DNA REPLICATION COMPLEX GINS PROTEIN PSF2"/>
    <property type="match status" value="1"/>
</dbReference>
<evidence type="ECO:0000259" key="7">
    <source>
        <dbReference type="Pfam" id="PF25005"/>
    </source>
</evidence>
<comment type="subunit">
    <text evidence="5">Component of the GINS complex.</text>
</comment>
<accession>A0A098VPW6</accession>
<dbReference type="SUPFAM" id="SSF158573">
    <property type="entry name" value="GINS helical bundle-like"/>
    <property type="match status" value="1"/>
</dbReference>
<proteinExistence type="inferred from homology"/>
<gene>
    <name evidence="8" type="ORF">DI09_46p180</name>
</gene>
<keyword evidence="4 5" id="KW-0539">Nucleus</keyword>
<reference evidence="8 9" key="1">
    <citation type="submission" date="2014-04" db="EMBL/GenBank/DDBJ databases">
        <title>A new species of microsporidia sheds light on the evolution of extreme parasitism.</title>
        <authorList>
            <person name="Haag K.L."/>
            <person name="James T.Y."/>
            <person name="Larsson R."/>
            <person name="Schaer T.M."/>
            <person name="Refardt D."/>
            <person name="Pombert J.-F."/>
            <person name="Ebert D."/>
        </authorList>
    </citation>
    <scope>NUCLEOTIDE SEQUENCE [LARGE SCALE GENOMIC DNA]</scope>
    <source>
        <strain evidence="8 9">UGP3</strain>
        <tissue evidence="8">Spores</tissue>
    </source>
</reference>
<dbReference type="CDD" id="cd21694">
    <property type="entry name" value="GINS_B_Psf2"/>
    <property type="match status" value="1"/>
</dbReference>
<dbReference type="InterPro" id="IPR007257">
    <property type="entry name" value="GINS_Psf2"/>
</dbReference>
<evidence type="ECO:0000313" key="9">
    <source>
        <dbReference type="Proteomes" id="UP000029725"/>
    </source>
</evidence>
<dbReference type="PANTHER" id="PTHR12772:SF0">
    <property type="entry name" value="DNA REPLICATION COMPLEX GINS PROTEIN PSF2"/>
    <property type="match status" value="1"/>
</dbReference>
<dbReference type="Gene3D" id="3.40.5.50">
    <property type="match status" value="1"/>
</dbReference>
<protein>
    <recommendedName>
        <fullName evidence="5">DNA replication complex GINS protein PSF2</fullName>
    </recommendedName>
</protein>
<dbReference type="Pfam" id="PF05916">
    <property type="entry name" value="Sld5"/>
    <property type="match status" value="1"/>
</dbReference>
<evidence type="ECO:0000313" key="8">
    <source>
        <dbReference type="EMBL" id="KGG51068.1"/>
    </source>
</evidence>
<evidence type="ECO:0000256" key="1">
    <source>
        <dbReference type="ARBA" id="ARBA00004123"/>
    </source>
</evidence>
<dbReference type="InterPro" id="IPR021151">
    <property type="entry name" value="GINS_A"/>
</dbReference>
<dbReference type="GeneID" id="25260052"/>
<dbReference type="HOGENOM" id="CLU_078274_2_1_1"/>
<feature type="domain" description="GINS subunit" evidence="6">
    <location>
        <begin position="75"/>
        <end position="174"/>
    </location>
</feature>
<evidence type="ECO:0000256" key="5">
    <source>
        <dbReference type="PIRNR" id="PIRNR028998"/>
    </source>
</evidence>
<feature type="domain" description="DNA replication complex GINS protein PSF2 N-terminal" evidence="7">
    <location>
        <begin position="13"/>
        <end position="71"/>
    </location>
</feature>
<dbReference type="Pfam" id="PF25005">
    <property type="entry name" value="PSF2_N"/>
    <property type="match status" value="1"/>
</dbReference>
<name>A0A098VPW6_9MICR</name>
<dbReference type="GO" id="GO:0006260">
    <property type="term" value="P:DNA replication"/>
    <property type="evidence" value="ECO:0007669"/>
    <property type="project" value="UniProtKB-KW"/>
</dbReference>
<evidence type="ECO:0000256" key="4">
    <source>
        <dbReference type="ARBA" id="ARBA00023242"/>
    </source>
</evidence>
<dbReference type="OrthoDB" id="1938138at2759"/>
<keyword evidence="3 5" id="KW-0235">DNA replication</keyword>
<comment type="caution">
    <text evidence="8">The sequence shown here is derived from an EMBL/GenBank/DDBJ whole genome shotgun (WGS) entry which is preliminary data.</text>
</comment>
<dbReference type="InterPro" id="IPR036224">
    <property type="entry name" value="GINS_bundle-like_dom_sf"/>
</dbReference>
<comment type="similarity">
    <text evidence="2 5">Belongs to the GINS2/PSF2 family.</text>
</comment>
<dbReference type="InterPro" id="IPR056784">
    <property type="entry name" value="PSF2_N"/>
</dbReference>
<evidence type="ECO:0000256" key="3">
    <source>
        <dbReference type="ARBA" id="ARBA00022705"/>
    </source>
</evidence>
<dbReference type="Proteomes" id="UP000029725">
    <property type="component" value="Unassembled WGS sequence"/>
</dbReference>
<dbReference type="SUPFAM" id="SSF160059">
    <property type="entry name" value="PriA/YqbF domain"/>
    <property type="match status" value="1"/>
</dbReference>
<dbReference type="AlphaFoldDB" id="A0A098VPW6"/>
<evidence type="ECO:0000259" key="6">
    <source>
        <dbReference type="Pfam" id="PF05916"/>
    </source>
</evidence>